<dbReference type="InterPro" id="IPR016160">
    <property type="entry name" value="Ald_DH_CS_CYS"/>
</dbReference>
<dbReference type="InterPro" id="IPR016163">
    <property type="entry name" value="Ald_DH_C"/>
</dbReference>
<gene>
    <name evidence="6" type="ORF">ABS24_05620</name>
</gene>
<dbReference type="InterPro" id="IPR016162">
    <property type="entry name" value="Ald_DH_N"/>
</dbReference>
<dbReference type="EMBL" id="LICA01000016">
    <property type="protein sequence ID" value="KRO97118.1"/>
    <property type="molecule type" value="Genomic_DNA"/>
</dbReference>
<evidence type="ECO:0000256" key="4">
    <source>
        <dbReference type="RuleBase" id="RU003345"/>
    </source>
</evidence>
<evidence type="ECO:0000313" key="6">
    <source>
        <dbReference type="EMBL" id="KRO97118.1"/>
    </source>
</evidence>
<dbReference type="Pfam" id="PF00171">
    <property type="entry name" value="Aldedh"/>
    <property type="match status" value="1"/>
</dbReference>
<feature type="domain" description="Aldehyde dehydrogenase" evidence="5">
    <location>
        <begin position="1"/>
        <end position="331"/>
    </location>
</feature>
<dbReference type="PROSITE" id="PS00070">
    <property type="entry name" value="ALDEHYDE_DEHYDR_CYS"/>
    <property type="match status" value="1"/>
</dbReference>
<evidence type="ECO:0000256" key="3">
    <source>
        <dbReference type="PROSITE-ProRule" id="PRU10007"/>
    </source>
</evidence>
<dbReference type="SUPFAM" id="SSF53720">
    <property type="entry name" value="ALDH-like"/>
    <property type="match status" value="1"/>
</dbReference>
<name>A0A0R2UD55_9GAMM</name>
<feature type="non-terminal residue" evidence="6">
    <location>
        <position position="1"/>
    </location>
</feature>
<accession>A0A0R2UD55</accession>
<evidence type="ECO:0000256" key="1">
    <source>
        <dbReference type="ARBA" id="ARBA00009986"/>
    </source>
</evidence>
<dbReference type="Proteomes" id="UP000051213">
    <property type="component" value="Unassembled WGS sequence"/>
</dbReference>
<dbReference type="FunFam" id="3.40.309.10:FF:000012">
    <property type="entry name" value="Betaine aldehyde dehydrogenase"/>
    <property type="match status" value="1"/>
</dbReference>
<dbReference type="GO" id="GO:0016620">
    <property type="term" value="F:oxidoreductase activity, acting on the aldehyde or oxo group of donors, NAD or NADP as acceptor"/>
    <property type="evidence" value="ECO:0007669"/>
    <property type="project" value="InterPro"/>
</dbReference>
<comment type="similarity">
    <text evidence="1 4">Belongs to the aldehyde dehydrogenase family.</text>
</comment>
<dbReference type="InterPro" id="IPR029510">
    <property type="entry name" value="Ald_DH_CS_GLU"/>
</dbReference>
<feature type="active site" evidence="3">
    <location>
        <position position="108"/>
    </location>
</feature>
<dbReference type="PANTHER" id="PTHR11699">
    <property type="entry name" value="ALDEHYDE DEHYDROGENASE-RELATED"/>
    <property type="match status" value="1"/>
</dbReference>
<organism evidence="6 7">
    <name type="scientific">SAR92 bacterium BACL26 MAG-121220-bin70</name>
    <dbReference type="NCBI Taxonomy" id="1655626"/>
    <lineage>
        <taxon>Bacteria</taxon>
        <taxon>Pseudomonadati</taxon>
        <taxon>Pseudomonadota</taxon>
        <taxon>Gammaproteobacteria</taxon>
        <taxon>Cellvibrionales</taxon>
        <taxon>Porticoccaceae</taxon>
        <taxon>SAR92 clade</taxon>
    </lineage>
</organism>
<comment type="caution">
    <text evidence="6">The sequence shown here is derived from an EMBL/GenBank/DDBJ whole genome shotgun (WGS) entry which is preliminary data.</text>
</comment>
<evidence type="ECO:0000256" key="2">
    <source>
        <dbReference type="ARBA" id="ARBA00023002"/>
    </source>
</evidence>
<dbReference type="AlphaFoldDB" id="A0A0R2UD55"/>
<dbReference type="InterPro" id="IPR016161">
    <property type="entry name" value="Ald_DH/histidinol_DH"/>
</dbReference>
<evidence type="ECO:0000313" key="7">
    <source>
        <dbReference type="Proteomes" id="UP000051213"/>
    </source>
</evidence>
<dbReference type="Gene3D" id="3.40.605.10">
    <property type="entry name" value="Aldehyde Dehydrogenase, Chain A, domain 1"/>
    <property type="match status" value="1"/>
</dbReference>
<proteinExistence type="inferred from homology"/>
<sequence>GISAQIVPWNFPVSICARSLAPALAAGNAVIVKSPELTPLAITWIATACQRAGLPDGALSILCGTGPEVGAALAAHRDINQIVFTGSVPTGRAILHAAAERAVPCVMELGGKSAAVVFDDADLDQLMDSIHWGIFFNAGQVCSAMSRLLVERSIYDELVERIAVFANGLKIGPGIDNNDITPVMSATQQTRVLHYCDQAKQQGATLITGGKKPAGQKGYFVEPTVFGNVSPDSDIFKQEVFGPVLAITPFDTEQQAWDLANATEYGLVAGIFSSNINRCLRGTKLLRAGQVFVNEWYAGGVETPFGGTGLSGFGREKGQEALYSYVQTKNIAIKIG</sequence>
<dbReference type="InterPro" id="IPR015590">
    <property type="entry name" value="Aldehyde_DH_dom"/>
</dbReference>
<protein>
    <submittedName>
        <fullName evidence="6">Aldehyde dehydrogenase</fullName>
    </submittedName>
</protein>
<reference evidence="6 7" key="1">
    <citation type="submission" date="2015-10" db="EMBL/GenBank/DDBJ databases">
        <title>Metagenome-Assembled Genomes uncover a global brackish microbiome.</title>
        <authorList>
            <person name="Hugerth L.W."/>
            <person name="Larsson J."/>
            <person name="Alneberg J."/>
            <person name="Lindh M.V."/>
            <person name="Legrand C."/>
            <person name="Pinhassi J."/>
            <person name="Andersson A.F."/>
        </authorList>
    </citation>
    <scope>NUCLEOTIDE SEQUENCE [LARGE SCALE GENOMIC DNA]</scope>
    <source>
        <strain evidence="6">BACL26 MAG-121220-bin70</strain>
    </source>
</reference>
<dbReference type="PROSITE" id="PS00687">
    <property type="entry name" value="ALDEHYDE_DEHYDR_GLU"/>
    <property type="match status" value="1"/>
</dbReference>
<keyword evidence="2 4" id="KW-0560">Oxidoreductase</keyword>
<evidence type="ECO:0000259" key="5">
    <source>
        <dbReference type="Pfam" id="PF00171"/>
    </source>
</evidence>
<dbReference type="Gene3D" id="3.40.309.10">
    <property type="entry name" value="Aldehyde Dehydrogenase, Chain A, domain 2"/>
    <property type="match status" value="1"/>
</dbReference>